<keyword evidence="3" id="KW-1185">Reference proteome</keyword>
<reference evidence="2 3" key="1">
    <citation type="submission" date="2023-12" db="EMBL/GenBank/DDBJ databases">
        <title>Description of new species of Mycobacterium terrae complex isolated from sewage at the Sao Paulo Zoological Park Foundation in Brazil.</title>
        <authorList>
            <person name="Romagnoli C.L."/>
            <person name="Conceicao E.C."/>
            <person name="Machado E."/>
            <person name="Barreto L.B.P.F."/>
            <person name="Sharma A."/>
            <person name="Silva N.M."/>
            <person name="Marques L.E."/>
            <person name="Juliana M.A."/>
            <person name="Lourenco M.C.S."/>
            <person name="Digiampietri L.A."/>
            <person name="Suffys P.N."/>
            <person name="Viana-Niero C."/>
        </authorList>
    </citation>
    <scope>NUCLEOTIDE SEQUENCE [LARGE SCALE GENOMIC DNA]</scope>
    <source>
        <strain evidence="2 3">MYC017</strain>
    </source>
</reference>
<dbReference type="RefSeq" id="WP_225398752.1">
    <property type="nucleotide sequence ID" value="NZ_JAYJJQ010000065.1"/>
</dbReference>
<evidence type="ECO:0000313" key="2">
    <source>
        <dbReference type="EMBL" id="MEB3072102.1"/>
    </source>
</evidence>
<protein>
    <submittedName>
        <fullName evidence="2">Uncharacterized protein</fullName>
    </submittedName>
</protein>
<comment type="caution">
    <text evidence="2">The sequence shown here is derived from an EMBL/GenBank/DDBJ whole genome shotgun (WGS) entry which is preliminary data.</text>
</comment>
<evidence type="ECO:0000313" key="3">
    <source>
        <dbReference type="Proteomes" id="UP001299283"/>
    </source>
</evidence>
<proteinExistence type="predicted"/>
<dbReference type="EMBL" id="JAYJJQ010000065">
    <property type="protein sequence ID" value="MEB3072102.1"/>
    <property type="molecule type" value="Genomic_DNA"/>
</dbReference>
<accession>A0ABU5Z3X3</accession>
<evidence type="ECO:0000256" key="1">
    <source>
        <dbReference type="SAM" id="MobiDB-lite"/>
    </source>
</evidence>
<organism evidence="2 3">
    <name type="scientific">[Mycobacterium] vasticus</name>
    <dbReference type="NCBI Taxonomy" id="2875777"/>
    <lineage>
        <taxon>Bacteria</taxon>
        <taxon>Bacillati</taxon>
        <taxon>Actinomycetota</taxon>
        <taxon>Actinomycetes</taxon>
        <taxon>Mycobacteriales</taxon>
        <taxon>Mycobacteriaceae</taxon>
        <taxon>Mycolicibacter</taxon>
    </lineage>
</organism>
<sequence length="97" mass="10505">MYINSCIEFRIMDVILTMLTVTRKNTAISKLTHILPPLTGSSAAGETQKARSDIFSGEQGAARNRLGIPAGGGNLGNERVATQPRMNGTFENLRVTR</sequence>
<dbReference type="Proteomes" id="UP001299283">
    <property type="component" value="Unassembled WGS sequence"/>
</dbReference>
<gene>
    <name evidence="2" type="ORF">K5L39_23310</name>
</gene>
<feature type="region of interest" description="Disordered" evidence="1">
    <location>
        <begin position="66"/>
        <end position="97"/>
    </location>
</feature>
<name>A0ABU5Z3X3_9MYCO</name>